<gene>
    <name evidence="1" type="ORF">CRV04_11950</name>
</gene>
<dbReference type="GO" id="GO:0016852">
    <property type="term" value="F:sirohydrochlorin cobaltochelatase activity"/>
    <property type="evidence" value="ECO:0007669"/>
    <property type="project" value="InterPro"/>
</dbReference>
<dbReference type="GO" id="GO:0019251">
    <property type="term" value="P:anaerobic cobalamin biosynthetic process"/>
    <property type="evidence" value="ECO:0007669"/>
    <property type="project" value="InterPro"/>
</dbReference>
<evidence type="ECO:0000313" key="1">
    <source>
        <dbReference type="EMBL" id="RXJ54088.1"/>
    </source>
</evidence>
<proteinExistence type="predicted"/>
<dbReference type="SUPFAM" id="SSF53800">
    <property type="entry name" value="Chelatase"/>
    <property type="match status" value="1"/>
</dbReference>
<dbReference type="OrthoDB" id="9770331at2"/>
<dbReference type="InterPro" id="IPR010388">
    <property type="entry name" value="Anaerobic_Co-chelatase"/>
</dbReference>
<dbReference type="AlphaFoldDB" id="A0A4Q0XLR1"/>
<protein>
    <submittedName>
        <fullName evidence="1">Cobalt chelatase</fullName>
    </submittedName>
</protein>
<dbReference type="EMBL" id="PDKN01000011">
    <property type="protein sequence ID" value="RXJ54088.1"/>
    <property type="molecule type" value="Genomic_DNA"/>
</dbReference>
<evidence type="ECO:0000313" key="2">
    <source>
        <dbReference type="Proteomes" id="UP000290657"/>
    </source>
</evidence>
<dbReference type="Proteomes" id="UP000290657">
    <property type="component" value="Unassembled WGS sequence"/>
</dbReference>
<reference evidence="1 2" key="1">
    <citation type="submission" date="2017-10" db="EMBL/GenBank/DDBJ databases">
        <title>Genomics of the genus Arcobacter.</title>
        <authorList>
            <person name="Perez-Cataluna A."/>
            <person name="Figueras M.J."/>
        </authorList>
    </citation>
    <scope>NUCLEOTIDE SEQUENCE [LARGE SCALE GENOMIC DNA]</scope>
    <source>
        <strain evidence="1 2">CECT 8987</strain>
    </source>
</reference>
<comment type="caution">
    <text evidence="1">The sequence shown here is derived from an EMBL/GenBank/DDBJ whole genome shotgun (WGS) entry which is preliminary data.</text>
</comment>
<keyword evidence="2" id="KW-1185">Reference proteome</keyword>
<accession>A0A4Q0XLR1</accession>
<organism evidence="1 2">
    <name type="scientific">Candidatus Marinarcus aquaticus</name>
    <dbReference type="NCBI Taxonomy" id="2044504"/>
    <lineage>
        <taxon>Bacteria</taxon>
        <taxon>Pseudomonadati</taxon>
        <taxon>Campylobacterota</taxon>
        <taxon>Epsilonproteobacteria</taxon>
        <taxon>Campylobacterales</taxon>
        <taxon>Arcobacteraceae</taxon>
        <taxon>Candidatus Marinarcus</taxon>
    </lineage>
</organism>
<dbReference type="Gene3D" id="3.40.50.1400">
    <property type="match status" value="2"/>
</dbReference>
<sequence>MKRYRHYKKDKAIILSVFGSVVEQQKYLDLKQKVEAQFEGADVYLAVSSRMVLKVLLKKGFEYKSVAQTLADIDNIGYRNIIVSSINLYPTEEHELLKRTVEGFKLFSYANIRLSNAIFTKTKDTTHFLKELDETVSKPNQANLYIIHGSPKLELGGLEAISYTAQFLEHTRRLNYTCSLEGAFPFSVMKDSLVEKMQQDGVQKVQIVPMLLVSGNHYIKDMTQIKEELSEHFDTSIVKSITEDERFNLIEIPIISNIILNNIKEEVIKLGHGHE</sequence>
<dbReference type="RefSeq" id="WP_128997092.1">
    <property type="nucleotide sequence ID" value="NZ_PDKN01000011.1"/>
</dbReference>
<name>A0A4Q0XLR1_9BACT</name>
<dbReference type="Pfam" id="PF06180">
    <property type="entry name" value="CbiK"/>
    <property type="match status" value="1"/>
</dbReference>